<sequence length="863" mass="91433">MDENNPSAPARYVAQPPAMQTQGRGREDPTVIQANDVPSFNVSATLPPQHSQTSGLVGVGLQQAPSPSVDTHQQNDSAAEPVSWEQRPLIGVLPASEPWEQPSTNNLPSPTANARASRLFRERRKERERVLRETVAELADRNAALEALLLYHGIVPPGHATLRHDLSIHRSQRRGGPPIHIPGVTTSFPTGRQSSPATQQTGRADSASGSGSRDHDSSSVCSTDSSACFRRIAPDLRTAQQTPCEPMLQASGMVVPDPTAQMLPGGHSHSHGMQYPNTGIGQHQQRANDLATRDSSDLANLAALNRLSAPGTIATTSDANAAGGASTAAVEAASAAALVTQRQRRQAAADAFDAPTRRPMGRAHLRARSPSESILSDRRVPSALPEPMPTGTAGLFPYQLPFGFGRQGMGVSAPGAGVAVPSAGSNQLSVLGTWLPHSNEEVAGHSNRLLPLETARAITQSPTPLAVPIAVQTGLGSPTAPSTARQSMSLPSRLPVSTVGGSNWPSASTVHGFGGAFPSASWTPGSAQYPWLGQQGSFAQALALMPMSDSSQGSGSSASQSSTRESRMSAGESIPEEAGADRRWTSVPMISDDASMPPARQGQPRSTLSRAPIVSIHNIERRTALAQDRTSVELVSTLGLSTHTHFKPTSAGPSRVKMAKVSQPEIKRFLDERIAVKIQGGRKVPELKCPVPGAQVVGLAEDLWSKSQIHIAAQMLLDHDPFEARLGVHESSKPPSQQCRASNRCRAVAVSGFSGHDQWLNFPASWSADARMKLPANSVRRHRTDAAQQPLRSIPAVRLGGDKQWLSFRAAWSEVAQMKLLAISVGHHICAALRPSQPIPAGRPGGDKQCMCFSAAWSAEART</sequence>
<dbReference type="RefSeq" id="XP_014655146.1">
    <property type="nucleotide sequence ID" value="XM_014799660.1"/>
</dbReference>
<dbReference type="GeneID" id="26305701"/>
<accession>A0A081CJ85</accession>
<dbReference type="OrthoDB" id="10261257at2759"/>
<keyword evidence="2" id="KW-1185">Reference proteome</keyword>
<proteinExistence type="predicted"/>
<dbReference type="Proteomes" id="UP000053758">
    <property type="component" value="Unassembled WGS sequence"/>
</dbReference>
<evidence type="ECO:0000313" key="1">
    <source>
        <dbReference type="EMBL" id="GAK66731.1"/>
    </source>
</evidence>
<evidence type="ECO:0000313" key="2">
    <source>
        <dbReference type="Proteomes" id="UP000053758"/>
    </source>
</evidence>
<dbReference type="AlphaFoldDB" id="A0A081CJ85"/>
<dbReference type="HOGENOM" id="CLU_016459_0_0_1"/>
<gene>
    <name evidence="1" type="ORF">PAN0_014c4954</name>
</gene>
<name>A0A081CJ85_PSEA2</name>
<organism evidence="1 2">
    <name type="scientific">Pseudozyma antarctica</name>
    <name type="common">Yeast</name>
    <name type="synonym">Candida antarctica</name>
    <dbReference type="NCBI Taxonomy" id="84753"/>
    <lineage>
        <taxon>Eukaryota</taxon>
        <taxon>Fungi</taxon>
        <taxon>Dikarya</taxon>
        <taxon>Basidiomycota</taxon>
        <taxon>Ustilaginomycotina</taxon>
        <taxon>Ustilaginomycetes</taxon>
        <taxon>Ustilaginales</taxon>
        <taxon>Ustilaginaceae</taxon>
        <taxon>Moesziomyces</taxon>
    </lineage>
</organism>
<dbReference type="EMBL" id="DF830081">
    <property type="protein sequence ID" value="GAK66731.1"/>
    <property type="molecule type" value="Genomic_DNA"/>
</dbReference>
<reference evidence="2" key="1">
    <citation type="journal article" date="2014" name="Genome Announc.">
        <title>Draft Genome Sequence of the Yeast Pseudozyma antarctica Type Strain JCM10317, a Producer of the Glycolipid Biosurfactants, Mannosylerythritol Lipids.</title>
        <authorList>
            <person name="Saika A."/>
            <person name="Koike H."/>
            <person name="Hori T."/>
            <person name="Fukuoka T."/>
            <person name="Sato S."/>
            <person name="Habe H."/>
            <person name="Kitamoto D."/>
            <person name="Morita T."/>
        </authorList>
    </citation>
    <scope>NUCLEOTIDE SEQUENCE [LARGE SCALE GENOMIC DNA]</scope>
    <source>
        <strain evidence="2">JCM 10317</strain>
    </source>
</reference>
<protein>
    <submittedName>
        <fullName evidence="1">Uncharacterized protein</fullName>
    </submittedName>
</protein>